<accession>A0A2G8KC00</accession>
<name>A0A2G8KC00_STIJA</name>
<proteinExistence type="predicted"/>
<dbReference type="PANTHER" id="PTHR28594:SF1">
    <property type="entry name" value="ATR-INTERACTING PROTEIN"/>
    <property type="match status" value="1"/>
</dbReference>
<evidence type="ECO:0000256" key="1">
    <source>
        <dbReference type="SAM" id="MobiDB-lite"/>
    </source>
</evidence>
<dbReference type="AlphaFoldDB" id="A0A2G8KC00"/>
<keyword evidence="3" id="KW-1185">Reference proteome</keyword>
<feature type="compositionally biased region" description="Polar residues" evidence="1">
    <location>
        <begin position="75"/>
        <end position="95"/>
    </location>
</feature>
<sequence>MKSEKYRKDGEIEVLRQNLSKAQTDIGQLRVERIQQDEQKRREQVNKEKELQRELEALKTQLEFKEREIIETQTSFRNLQQRTCQDGKTSKSNCPSPRKSPRLIQVGSPSRQVFPTKALFMTGGAKQLNGQRSPVTKKGSPLKNQNRPSKSKSPVRSDSPRRSSSSLLIKKWSPPTLGSATQLKTRISNGCVGPSLMVGLLMKDEKESSMERSGDLIAMFNRSLGCSPMDSTSSCGSSSDIEQPLDAVQQDTSASRQRTACQAISSLLSSSSQESQSLSVPLPRHPIAPDTPSLSEQHLAKIIPVIQEQLDCYLQELEALMERIRNRSRSESTSHHEVDERFLEERVVECRAKALVPGLQTLSKLCCYSRSICKMITAGCDEIHEAMDTCVEEIDPSAPITFTQTGSRGGRASSDQSRLAEWMKEPCRVVQLLQTILRLDPVKGHPCKPVRESGWRVISVLCRNTPDSKLKWCVPLLVQHGLSLALSSSSSKDTWMSALTTTTAVAGMLPICSQSDSCPLSHIYQWGTSLKSTEDSFGRDGVTLIRLEIVKLLLAIVSSGVNGASSLVETNCHCSYEVVGSVVFMLLEELKQAEMDKSSHQRWFLLEQGLLFLHIVLMQTRSLTEQKIETELELMHLVVRLHRLFKKADQMDKSQAFMLQDIWECVAGDDDVWEDDELDEDMQEGD</sequence>
<protein>
    <submittedName>
        <fullName evidence="2">Putative ATR-interacting protein</fullName>
    </submittedName>
</protein>
<dbReference type="GO" id="GO:0000077">
    <property type="term" value="P:DNA damage checkpoint signaling"/>
    <property type="evidence" value="ECO:0007669"/>
    <property type="project" value="InterPro"/>
</dbReference>
<feature type="compositionally biased region" description="Low complexity" evidence="1">
    <location>
        <begin position="147"/>
        <end position="175"/>
    </location>
</feature>
<reference evidence="2 3" key="1">
    <citation type="journal article" date="2017" name="PLoS Biol.">
        <title>The sea cucumber genome provides insights into morphological evolution and visceral regeneration.</title>
        <authorList>
            <person name="Zhang X."/>
            <person name="Sun L."/>
            <person name="Yuan J."/>
            <person name="Sun Y."/>
            <person name="Gao Y."/>
            <person name="Zhang L."/>
            <person name="Li S."/>
            <person name="Dai H."/>
            <person name="Hamel J.F."/>
            <person name="Liu C."/>
            <person name="Yu Y."/>
            <person name="Liu S."/>
            <person name="Lin W."/>
            <person name="Guo K."/>
            <person name="Jin S."/>
            <person name="Xu P."/>
            <person name="Storey K.B."/>
            <person name="Huan P."/>
            <person name="Zhang T."/>
            <person name="Zhou Y."/>
            <person name="Zhang J."/>
            <person name="Lin C."/>
            <person name="Li X."/>
            <person name="Xing L."/>
            <person name="Huo D."/>
            <person name="Sun M."/>
            <person name="Wang L."/>
            <person name="Mercier A."/>
            <person name="Li F."/>
            <person name="Yang H."/>
            <person name="Xiang J."/>
        </authorList>
    </citation>
    <scope>NUCLEOTIDE SEQUENCE [LARGE SCALE GENOMIC DNA]</scope>
    <source>
        <strain evidence="2">Shaxun</strain>
        <tissue evidence="2">Muscle</tissue>
    </source>
</reference>
<feature type="region of interest" description="Disordered" evidence="1">
    <location>
        <begin position="123"/>
        <end position="175"/>
    </location>
</feature>
<feature type="region of interest" description="Disordered" evidence="1">
    <location>
        <begin position="75"/>
        <end position="111"/>
    </location>
</feature>
<evidence type="ECO:0000313" key="3">
    <source>
        <dbReference type="Proteomes" id="UP000230750"/>
    </source>
</evidence>
<dbReference type="InterPro" id="IPR033349">
    <property type="entry name" value="ATRIP"/>
</dbReference>
<dbReference type="EMBL" id="MRZV01000711">
    <property type="protein sequence ID" value="PIK45489.1"/>
    <property type="molecule type" value="Genomic_DNA"/>
</dbReference>
<dbReference type="STRING" id="307972.A0A2G8KC00"/>
<organism evidence="2 3">
    <name type="scientific">Stichopus japonicus</name>
    <name type="common">Sea cucumber</name>
    <dbReference type="NCBI Taxonomy" id="307972"/>
    <lineage>
        <taxon>Eukaryota</taxon>
        <taxon>Metazoa</taxon>
        <taxon>Echinodermata</taxon>
        <taxon>Eleutherozoa</taxon>
        <taxon>Echinozoa</taxon>
        <taxon>Holothuroidea</taxon>
        <taxon>Aspidochirotacea</taxon>
        <taxon>Aspidochirotida</taxon>
        <taxon>Stichopodidae</taxon>
        <taxon>Apostichopus</taxon>
    </lineage>
</organism>
<dbReference type="PANTHER" id="PTHR28594">
    <property type="entry name" value="ATR-INTERACTING PROTEIN"/>
    <property type="match status" value="1"/>
</dbReference>
<comment type="caution">
    <text evidence="2">The sequence shown here is derived from an EMBL/GenBank/DDBJ whole genome shotgun (WGS) entry which is preliminary data.</text>
</comment>
<dbReference type="GO" id="GO:0006281">
    <property type="term" value="P:DNA repair"/>
    <property type="evidence" value="ECO:0007669"/>
    <property type="project" value="TreeGrafter"/>
</dbReference>
<feature type="region of interest" description="Disordered" evidence="1">
    <location>
        <begin position="231"/>
        <end position="256"/>
    </location>
</feature>
<dbReference type="OrthoDB" id="6428926at2759"/>
<gene>
    <name evidence="2" type="ORF">BSL78_17657</name>
</gene>
<dbReference type="Proteomes" id="UP000230750">
    <property type="component" value="Unassembled WGS sequence"/>
</dbReference>
<evidence type="ECO:0000313" key="2">
    <source>
        <dbReference type="EMBL" id="PIK45489.1"/>
    </source>
</evidence>